<feature type="domain" description="Ig-like" evidence="6">
    <location>
        <begin position="622"/>
        <end position="700"/>
    </location>
</feature>
<dbReference type="GO" id="GO:0030424">
    <property type="term" value="C:axon"/>
    <property type="evidence" value="ECO:0007669"/>
    <property type="project" value="TreeGrafter"/>
</dbReference>
<keyword evidence="4" id="KW-0472">Membrane</keyword>
<feature type="domain" description="Ig-like" evidence="6">
    <location>
        <begin position="705"/>
        <end position="778"/>
    </location>
</feature>
<comment type="caution">
    <text evidence="8">The sequence shown here is derived from an EMBL/GenBank/DDBJ whole genome shotgun (WGS) entry which is preliminary data.</text>
</comment>
<feature type="domain" description="Fibronectin type-III" evidence="7">
    <location>
        <begin position="789"/>
        <end position="887"/>
    </location>
</feature>
<dbReference type="InterPro" id="IPR036116">
    <property type="entry name" value="FN3_sf"/>
</dbReference>
<dbReference type="CDD" id="cd00096">
    <property type="entry name" value="Ig"/>
    <property type="match status" value="2"/>
</dbReference>
<keyword evidence="1" id="KW-0677">Repeat</keyword>
<dbReference type="GO" id="GO:0007411">
    <property type="term" value="P:axon guidance"/>
    <property type="evidence" value="ECO:0007669"/>
    <property type="project" value="TreeGrafter"/>
</dbReference>
<dbReference type="PANTHER" id="PTHR10075">
    <property type="entry name" value="BASIGIN RELATED"/>
    <property type="match status" value="1"/>
</dbReference>
<dbReference type="InterPro" id="IPR036179">
    <property type="entry name" value="Ig-like_dom_sf"/>
</dbReference>
<dbReference type="SUPFAM" id="SSF48726">
    <property type="entry name" value="Immunoglobulin"/>
    <property type="match status" value="7"/>
</dbReference>
<dbReference type="SUPFAM" id="SSF49265">
    <property type="entry name" value="Fibronectin type III"/>
    <property type="match status" value="1"/>
</dbReference>
<dbReference type="SMART" id="SM00408">
    <property type="entry name" value="IGc2"/>
    <property type="match status" value="7"/>
</dbReference>
<dbReference type="Gene3D" id="2.60.40.10">
    <property type="entry name" value="Immunoglobulins"/>
    <property type="match status" value="9"/>
</dbReference>
<dbReference type="InterPro" id="IPR013783">
    <property type="entry name" value="Ig-like_fold"/>
</dbReference>
<dbReference type="InterPro" id="IPR013098">
    <property type="entry name" value="Ig_I-set"/>
</dbReference>
<keyword evidence="4" id="KW-1133">Transmembrane helix</keyword>
<dbReference type="SMART" id="SM00409">
    <property type="entry name" value="IG"/>
    <property type="match status" value="7"/>
</dbReference>
<accession>A0AAU9WID8</accession>
<feature type="domain" description="Ig-like" evidence="6">
    <location>
        <begin position="45"/>
        <end position="130"/>
    </location>
</feature>
<dbReference type="Pfam" id="PF13927">
    <property type="entry name" value="Ig_3"/>
    <property type="match status" value="4"/>
</dbReference>
<evidence type="ECO:0000259" key="7">
    <source>
        <dbReference type="PROSITE" id="PS50853"/>
    </source>
</evidence>
<dbReference type="InterPro" id="IPR003598">
    <property type="entry name" value="Ig_sub2"/>
</dbReference>
<feature type="chain" id="PRO_5043841013" evidence="5">
    <location>
        <begin position="21"/>
        <end position="1020"/>
    </location>
</feature>
<name>A0AAU9WID8_9CNID</name>
<dbReference type="InterPro" id="IPR007110">
    <property type="entry name" value="Ig-like_dom"/>
</dbReference>
<keyword evidence="5" id="KW-0732">Signal</keyword>
<feature type="compositionally biased region" description="Basic and acidic residues" evidence="3">
    <location>
        <begin position="943"/>
        <end position="957"/>
    </location>
</feature>
<dbReference type="GO" id="GO:0005886">
    <property type="term" value="C:plasma membrane"/>
    <property type="evidence" value="ECO:0007669"/>
    <property type="project" value="TreeGrafter"/>
</dbReference>
<dbReference type="AlphaFoldDB" id="A0AAU9WID8"/>
<evidence type="ECO:0000256" key="1">
    <source>
        <dbReference type="ARBA" id="ARBA00022737"/>
    </source>
</evidence>
<evidence type="ECO:0000256" key="2">
    <source>
        <dbReference type="ARBA" id="ARBA00023319"/>
    </source>
</evidence>
<dbReference type="PANTHER" id="PTHR10075:SF53">
    <property type="entry name" value="DOWN SYNDROME CELL ADHESION MOLECULE 1, ISOFORM BQ"/>
    <property type="match status" value="1"/>
</dbReference>
<reference evidence="8 9" key="1">
    <citation type="submission" date="2022-05" db="EMBL/GenBank/DDBJ databases">
        <authorList>
            <consortium name="Genoscope - CEA"/>
            <person name="William W."/>
        </authorList>
    </citation>
    <scope>NUCLEOTIDE SEQUENCE [LARGE SCALE GENOMIC DNA]</scope>
</reference>
<feature type="domain" description="Ig-like" evidence="6">
    <location>
        <begin position="534"/>
        <end position="618"/>
    </location>
</feature>
<evidence type="ECO:0000259" key="6">
    <source>
        <dbReference type="PROSITE" id="PS50835"/>
    </source>
</evidence>
<proteinExistence type="predicted"/>
<feature type="domain" description="Ig-like" evidence="6">
    <location>
        <begin position="445"/>
        <end position="531"/>
    </location>
</feature>
<feature type="transmembrane region" description="Helical" evidence="4">
    <location>
        <begin position="904"/>
        <end position="930"/>
    </location>
</feature>
<dbReference type="InterPro" id="IPR003599">
    <property type="entry name" value="Ig_sub"/>
</dbReference>
<feature type="region of interest" description="Disordered" evidence="3">
    <location>
        <begin position="943"/>
        <end position="983"/>
    </location>
</feature>
<keyword evidence="9" id="KW-1185">Reference proteome</keyword>
<sequence>MERIYFLALTLSFVTAKAVAEPNCLWRELNKRTFTSLSVASRRPPEITNFIQKDLVNPDDVESKGFKLPCGAAGTNLSWTWKHNDTELTSFRGSPHYSLNKDGTLIGKYLSSQHSGTYQCIVKDKDTKIEVFSRKARVAITVHGEFIDSSSKSVAVDLGKPFRFQCPKHTAGFGTSYAWVKPSNIHLSRSERRGLSPDGTLLIAYLTQEDIDEVNYGGIKCQIRAGSTYEDSGKLRLVKKNPQQKDPGTPVTLSWAAVPAVDELAIEGRRKFLYCFANGRPTPEITWKKNGQQIVNGQNSFEIPRHYYGHRLIITNVNRESHQDVYTCEANNSRGNVYPMVRTINLEVKVPPRWNDNPPPSEMSIIIDKNDTIECQVVADPVATILWYKNGVHLQSSSDRIIVDGSKLHLRNVNLTDEGVYQCAVENQYGMIVSATWVQVKAWKPSFDNRQFGPFHLLHDHEGRLQCNPNAEPRPKFEWFVNGVQISDGAVNSRYRLLLDGTLVIKTVDKDKDAVNYTCNAVNMMGKASATTVPTVLILPFFVTKPRNQTVLEKGTTAFYCNANGHPLPNITWVKDGETFGHGSTLRFETTWRGQSGRYWCRAQNGLNVVINASAFLNVQFPSYFQSRPAYQSVQEGDEASFHCGAIGNPTPKISWFKDGRSIGTGSTLSFVAFRNLSGEYWCSADNGLGSAINASARLNVQIKPHLITTPRNQSKVENKQVTFHCNATGHPIPKITWTKDGRTVGTGSKLTLTVSRGDAGRYWCTADNGVSADVRASAYLRVLYVPSPPINVTITDCKNWSVELHWVRGPSTDGAPITHYLIEQESGEDPVVFSLLHNVSKSDVTSMTFNISLGTSPRFRIKAVNNVGESLPSLTVKTTCQGTKTDIGARQPEVKKPHIYQKAWFLIMLALIAYLVLISALALLFISYYKGKGKKYEVRERERKRGYTDEEKRLEENVEDEEANNLGGNAEKIPLERRQNRNSRPVSNSISLLELQFREDGSFTEEYGGEDDLLQGTFV</sequence>
<feature type="domain" description="Ig-like" evidence="6">
    <location>
        <begin position="352"/>
        <end position="434"/>
    </location>
</feature>
<dbReference type="GO" id="GO:0098632">
    <property type="term" value="F:cell-cell adhesion mediator activity"/>
    <property type="evidence" value="ECO:0007669"/>
    <property type="project" value="TreeGrafter"/>
</dbReference>
<dbReference type="PROSITE" id="PS50853">
    <property type="entry name" value="FN3"/>
    <property type="match status" value="1"/>
</dbReference>
<gene>
    <name evidence="8" type="ORF">PMEA_00005101</name>
</gene>
<evidence type="ECO:0000256" key="4">
    <source>
        <dbReference type="SAM" id="Phobius"/>
    </source>
</evidence>
<evidence type="ECO:0000256" key="5">
    <source>
        <dbReference type="SAM" id="SignalP"/>
    </source>
</evidence>
<dbReference type="CDD" id="cd00063">
    <property type="entry name" value="FN3"/>
    <property type="match status" value="1"/>
</dbReference>
<protein>
    <submittedName>
        <fullName evidence="8">Uncharacterized protein</fullName>
    </submittedName>
</protein>
<keyword evidence="2" id="KW-0393">Immunoglobulin domain</keyword>
<dbReference type="PROSITE" id="PS50835">
    <property type="entry name" value="IG_LIKE"/>
    <property type="match status" value="7"/>
</dbReference>
<evidence type="ECO:0000313" key="8">
    <source>
        <dbReference type="EMBL" id="CAH3112338.1"/>
    </source>
</evidence>
<organism evidence="8 9">
    <name type="scientific">Pocillopora meandrina</name>
    <dbReference type="NCBI Taxonomy" id="46732"/>
    <lineage>
        <taxon>Eukaryota</taxon>
        <taxon>Metazoa</taxon>
        <taxon>Cnidaria</taxon>
        <taxon>Anthozoa</taxon>
        <taxon>Hexacorallia</taxon>
        <taxon>Scleractinia</taxon>
        <taxon>Astrocoeniina</taxon>
        <taxon>Pocilloporidae</taxon>
        <taxon>Pocillopora</taxon>
    </lineage>
</organism>
<feature type="domain" description="Ig-like" evidence="6">
    <location>
        <begin position="247"/>
        <end position="345"/>
    </location>
</feature>
<dbReference type="Pfam" id="PF07679">
    <property type="entry name" value="I-set"/>
    <property type="match status" value="2"/>
</dbReference>
<dbReference type="InterPro" id="IPR003961">
    <property type="entry name" value="FN3_dom"/>
</dbReference>
<keyword evidence="4" id="KW-0812">Transmembrane</keyword>
<dbReference type="Proteomes" id="UP001159428">
    <property type="component" value="Unassembled WGS sequence"/>
</dbReference>
<evidence type="ECO:0000313" key="9">
    <source>
        <dbReference type="Proteomes" id="UP001159428"/>
    </source>
</evidence>
<dbReference type="GO" id="GO:0007156">
    <property type="term" value="P:homophilic cell adhesion via plasma membrane adhesion molecules"/>
    <property type="evidence" value="ECO:0007669"/>
    <property type="project" value="TreeGrafter"/>
</dbReference>
<evidence type="ECO:0000256" key="3">
    <source>
        <dbReference type="SAM" id="MobiDB-lite"/>
    </source>
</evidence>
<feature type="signal peptide" evidence="5">
    <location>
        <begin position="1"/>
        <end position="20"/>
    </location>
</feature>
<dbReference type="EMBL" id="CALNXJ010000013">
    <property type="protein sequence ID" value="CAH3112338.1"/>
    <property type="molecule type" value="Genomic_DNA"/>
</dbReference>
<dbReference type="GO" id="GO:0070593">
    <property type="term" value="P:dendrite self-avoidance"/>
    <property type="evidence" value="ECO:0007669"/>
    <property type="project" value="TreeGrafter"/>
</dbReference>